<accession>A0A7C5RF58</accession>
<comment type="caution">
    <text evidence="1">The sequence shown here is derived from an EMBL/GenBank/DDBJ whole genome shotgun (WGS) entry which is preliminary data.</text>
</comment>
<evidence type="ECO:0000313" key="1">
    <source>
        <dbReference type="EMBL" id="HHM68401.1"/>
    </source>
</evidence>
<reference evidence="1" key="1">
    <citation type="journal article" date="2020" name="mSystems">
        <title>Genome- and Community-Level Interaction Insights into Carbon Utilization and Element Cycling Functions of Hydrothermarchaeota in Hydrothermal Sediment.</title>
        <authorList>
            <person name="Zhou Z."/>
            <person name="Liu Y."/>
            <person name="Xu W."/>
            <person name="Pan J."/>
            <person name="Luo Z.H."/>
            <person name="Li M."/>
        </authorList>
    </citation>
    <scope>NUCLEOTIDE SEQUENCE [LARGE SCALE GENOMIC DNA]</scope>
    <source>
        <strain evidence="1">SpSt-1071</strain>
    </source>
</reference>
<protein>
    <submittedName>
        <fullName evidence="1">Uncharacterized protein</fullName>
    </submittedName>
</protein>
<dbReference type="EMBL" id="DRXE01000247">
    <property type="protein sequence ID" value="HHM68401.1"/>
    <property type="molecule type" value="Genomic_DNA"/>
</dbReference>
<name>A0A7C5RF58_9DEIN</name>
<organism evidence="1">
    <name type="scientific">Thermus caliditerrae</name>
    <dbReference type="NCBI Taxonomy" id="1330700"/>
    <lineage>
        <taxon>Bacteria</taxon>
        <taxon>Thermotogati</taxon>
        <taxon>Deinococcota</taxon>
        <taxon>Deinococci</taxon>
        <taxon>Thermales</taxon>
        <taxon>Thermaceae</taxon>
        <taxon>Thermus</taxon>
    </lineage>
</organism>
<dbReference type="AlphaFoldDB" id="A0A7C5RF58"/>
<sequence length="335" mass="39244">MKRNLPAWIVDMGSPASQHLDFSREKLWARMDSLMGRKAVELPVYLVNPRQMDLLYPPERLKFLDPEMVRNWVRWQGERRREVGEEEDPLRGLEEVGGERYGKYREVVAVGLYLKGPTSQWEWQRILSLADPSRPPDGAAQHPPAGPAILLCPERILDWASRAGVNPHLVLDKVYYHELGHALMDTGPTPYGELWGRIVEESLANWVAFQRFKGREARWVQKLIAEQPAEYQGYAHLGEALIAHPQLERIFREFLRHLRHIWPFWREWVEWWEWAQRRGLPIPILPIPLGAAWDLSEGNVSSRWVYRAWTEAKRNGVDGEFWRSYAHHLLLEAFA</sequence>
<proteinExistence type="predicted"/>
<gene>
    <name evidence="1" type="ORF">ENM28_06835</name>
</gene>